<dbReference type="RefSeq" id="WP_109564426.1">
    <property type="nucleotide sequence ID" value="NZ_QGDJ01000004.1"/>
</dbReference>
<dbReference type="EMBL" id="QGDJ01000004">
    <property type="protein sequence ID" value="PWJ19337.1"/>
    <property type="molecule type" value="Genomic_DNA"/>
</dbReference>
<evidence type="ECO:0000313" key="4">
    <source>
        <dbReference type="Proteomes" id="UP000251571"/>
    </source>
</evidence>
<reference evidence="1 3" key="2">
    <citation type="submission" date="2018-03" db="EMBL/GenBank/DDBJ databases">
        <title>Genomic Encyclopedia of Archaeal and Bacterial Type Strains, Phase II (KMG-II): from individual species to whole genera.</title>
        <authorList>
            <person name="Goeker M."/>
        </authorList>
    </citation>
    <scope>NUCLEOTIDE SEQUENCE [LARGE SCALE GENOMIC DNA]</scope>
    <source>
        <strain evidence="1 3">DSM 25227</strain>
    </source>
</reference>
<sequence>MAGDATEPALWQALTSASAYGLGADTGRTLTTGAEGAALVLRRLADTMLGRRLIFAFDGAERLRCDAEMGRLLAFSTLDSSGAASAPNGFENRDDSAAIENAAAAFEETLAGLCSRASDISVRSEALVAGGTSTRAGFPVERLLARLQSADAEDEPAARLRRFLDKAQDLIASAVIVQGDTVDPVKGPEADAGALFRVSSDLLSRMNAPEGAAGAPTRWRLLIVAGVGQVQNDVLVAEIDDHLLLATARASAMPALRALWLDALGTAARPRA</sequence>
<evidence type="ECO:0000313" key="3">
    <source>
        <dbReference type="Proteomes" id="UP000245839"/>
    </source>
</evidence>
<keyword evidence="3" id="KW-1185">Reference proteome</keyword>
<dbReference type="EMBL" id="UETC01000004">
    <property type="protein sequence ID" value="SSA45999.1"/>
    <property type="molecule type" value="Genomic_DNA"/>
</dbReference>
<gene>
    <name evidence="1" type="ORF">BCF38_104273</name>
    <name evidence="2" type="ORF">SAMN05421539_104273</name>
</gene>
<reference evidence="2 4" key="1">
    <citation type="submission" date="2016-10" db="EMBL/GenBank/DDBJ databases">
        <authorList>
            <person name="Cai Z."/>
        </authorList>
    </citation>
    <scope>NUCLEOTIDE SEQUENCE [LARGE SCALE GENOMIC DNA]</scope>
    <source>
        <strain evidence="2 4">DSM 25227</strain>
    </source>
</reference>
<dbReference type="Proteomes" id="UP000251571">
    <property type="component" value="Unassembled WGS sequence"/>
</dbReference>
<dbReference type="AlphaFoldDB" id="A0A2Y9AUU4"/>
<dbReference type="Proteomes" id="UP000245839">
    <property type="component" value="Unassembled WGS sequence"/>
</dbReference>
<protein>
    <submittedName>
        <fullName evidence="2">Uncharacterized protein</fullName>
    </submittedName>
</protein>
<dbReference type="OrthoDB" id="10020841at2"/>
<organism evidence="2 4">
    <name type="scientific">Jannaschia seohaensis</name>
    <dbReference type="NCBI Taxonomy" id="475081"/>
    <lineage>
        <taxon>Bacteria</taxon>
        <taxon>Pseudomonadati</taxon>
        <taxon>Pseudomonadota</taxon>
        <taxon>Alphaproteobacteria</taxon>
        <taxon>Rhodobacterales</taxon>
        <taxon>Roseobacteraceae</taxon>
        <taxon>Jannaschia</taxon>
    </lineage>
</organism>
<evidence type="ECO:0000313" key="2">
    <source>
        <dbReference type="EMBL" id="SSA45999.1"/>
    </source>
</evidence>
<proteinExistence type="predicted"/>
<accession>A0A2Y9AUU4</accession>
<name>A0A2Y9AUU4_9RHOB</name>
<evidence type="ECO:0000313" key="1">
    <source>
        <dbReference type="EMBL" id="PWJ19337.1"/>
    </source>
</evidence>